<dbReference type="Gene3D" id="3.40.50.300">
    <property type="entry name" value="P-loop containing nucleotide triphosphate hydrolases"/>
    <property type="match status" value="2"/>
</dbReference>
<protein>
    <submittedName>
        <fullName evidence="2">AAA family ATPase</fullName>
    </submittedName>
</protein>
<evidence type="ECO:0000313" key="2">
    <source>
        <dbReference type="EMBL" id="MBO8484465.1"/>
    </source>
</evidence>
<sequence>MKIKQIHIADYKVFKDFTISFCGKDQKILDIVVLAGINGSGKSTLLDFVCQSNFPKEEPSGHVCISDSDSDSIIFSFPGNMIESTYRPVLDSIIRPEIKTGSGNSDELTRQILKYVDKIVYVDGKTSYEAYGNIQAMLDDIFNEFSLAVRFKGIDADKNLVFQDIKGNTFGIDALSDGERQLLSKIFPLFFNDIEGKVIILDEPEESLHPSWQAVLLPLLRKCSERKGCQIILATHSPQIISSAHSDELRIMTKDENGHIKAETCGEGPYGWTIEKILLEVQGVRFNRDPEIENRLEVLRDKLDRGEFRTEEFENELASLETILGYSDKDLILIRMERLRKIKSENETDKQR</sequence>
<dbReference type="InterPro" id="IPR003593">
    <property type="entry name" value="AAA+_ATPase"/>
</dbReference>
<dbReference type="Pfam" id="PF13476">
    <property type="entry name" value="AAA_23"/>
    <property type="match status" value="1"/>
</dbReference>
<name>A0A940IJG2_9BACT</name>
<dbReference type="GO" id="GO:0005524">
    <property type="term" value="F:ATP binding"/>
    <property type="evidence" value="ECO:0007669"/>
    <property type="project" value="InterPro"/>
</dbReference>
<dbReference type="PANTHER" id="PTHR43581:SF2">
    <property type="entry name" value="EXCINUCLEASE ATPASE SUBUNIT"/>
    <property type="match status" value="1"/>
</dbReference>
<dbReference type="InterPro" id="IPR027417">
    <property type="entry name" value="P-loop_NTPase"/>
</dbReference>
<dbReference type="GO" id="GO:0006302">
    <property type="term" value="P:double-strand break repair"/>
    <property type="evidence" value="ECO:0007669"/>
    <property type="project" value="InterPro"/>
</dbReference>
<dbReference type="SUPFAM" id="SSF52540">
    <property type="entry name" value="P-loop containing nucleoside triphosphate hydrolases"/>
    <property type="match status" value="1"/>
</dbReference>
<feature type="domain" description="AAA+ ATPase" evidence="1">
    <location>
        <begin position="28"/>
        <end position="263"/>
    </location>
</feature>
<reference evidence="2" key="2">
    <citation type="journal article" date="2021" name="PeerJ">
        <title>Extensive microbial diversity within the chicken gut microbiome revealed by metagenomics and culture.</title>
        <authorList>
            <person name="Gilroy R."/>
            <person name="Ravi A."/>
            <person name="Getino M."/>
            <person name="Pursley I."/>
            <person name="Horton D.L."/>
            <person name="Alikhan N.F."/>
            <person name="Baker D."/>
            <person name="Gharbi K."/>
            <person name="Hall N."/>
            <person name="Watson M."/>
            <person name="Adriaenssens E.M."/>
            <person name="Foster-Nyarko E."/>
            <person name="Jarju S."/>
            <person name="Secka A."/>
            <person name="Antonio M."/>
            <person name="Oren A."/>
            <person name="Chaudhuri R.R."/>
            <person name="La Ragione R."/>
            <person name="Hildebrand F."/>
            <person name="Pallen M.J."/>
        </authorList>
    </citation>
    <scope>NUCLEOTIDE SEQUENCE</scope>
    <source>
        <strain evidence="2">G3-8215</strain>
    </source>
</reference>
<evidence type="ECO:0000313" key="3">
    <source>
        <dbReference type="Proteomes" id="UP000725002"/>
    </source>
</evidence>
<dbReference type="SMART" id="SM00382">
    <property type="entry name" value="AAA"/>
    <property type="match status" value="1"/>
</dbReference>
<accession>A0A940IJG2</accession>
<organism evidence="2 3">
    <name type="scientific">Candidatus Cryptobacteroides avicola</name>
    <dbReference type="NCBI Taxonomy" id="2840757"/>
    <lineage>
        <taxon>Bacteria</taxon>
        <taxon>Pseudomonadati</taxon>
        <taxon>Bacteroidota</taxon>
        <taxon>Bacteroidia</taxon>
        <taxon>Bacteroidales</taxon>
        <taxon>Candidatus Cryptobacteroides</taxon>
    </lineage>
</organism>
<dbReference type="InterPro" id="IPR051396">
    <property type="entry name" value="Bact_Antivir_Def_Nuclease"/>
</dbReference>
<dbReference type="Proteomes" id="UP000725002">
    <property type="component" value="Unassembled WGS sequence"/>
</dbReference>
<evidence type="ECO:0000259" key="1">
    <source>
        <dbReference type="SMART" id="SM00382"/>
    </source>
</evidence>
<dbReference type="AlphaFoldDB" id="A0A940IJG2"/>
<proteinExistence type="predicted"/>
<dbReference type="InterPro" id="IPR003959">
    <property type="entry name" value="ATPase_AAA_core"/>
</dbReference>
<dbReference type="GO" id="GO:0016887">
    <property type="term" value="F:ATP hydrolysis activity"/>
    <property type="evidence" value="ECO:0007669"/>
    <property type="project" value="InterPro"/>
</dbReference>
<dbReference type="Pfam" id="PF13304">
    <property type="entry name" value="AAA_21"/>
    <property type="match status" value="1"/>
</dbReference>
<comment type="caution">
    <text evidence="2">The sequence shown here is derived from an EMBL/GenBank/DDBJ whole genome shotgun (WGS) entry which is preliminary data.</text>
</comment>
<gene>
    <name evidence="2" type="ORF">IAB75_10210</name>
</gene>
<dbReference type="EMBL" id="JADILV010000075">
    <property type="protein sequence ID" value="MBO8484465.1"/>
    <property type="molecule type" value="Genomic_DNA"/>
</dbReference>
<dbReference type="PANTHER" id="PTHR43581">
    <property type="entry name" value="ATP/GTP PHOSPHATASE"/>
    <property type="match status" value="1"/>
</dbReference>
<reference evidence="2" key="1">
    <citation type="submission" date="2020-10" db="EMBL/GenBank/DDBJ databases">
        <authorList>
            <person name="Gilroy R."/>
        </authorList>
    </citation>
    <scope>NUCLEOTIDE SEQUENCE</scope>
    <source>
        <strain evidence="2">G3-8215</strain>
    </source>
</reference>
<dbReference type="InterPro" id="IPR038729">
    <property type="entry name" value="Rad50/SbcC_AAA"/>
</dbReference>